<gene>
    <name evidence="2" type="ORF">VTK73DRAFT_3878</name>
</gene>
<evidence type="ECO:0000313" key="3">
    <source>
        <dbReference type="Proteomes" id="UP001586593"/>
    </source>
</evidence>
<dbReference type="EMBL" id="JAZHXJ010002268">
    <property type="protein sequence ID" value="KAL1839933.1"/>
    <property type="molecule type" value="Genomic_DNA"/>
</dbReference>
<name>A0ABR3VDI3_9PEZI</name>
<sequence length="200" mass="21539">MKPRATSSNGLLLRPYTAAASSYWPLANRWSPEAMATASRCAALWAWRSAASKFCMSSMIFQTSRSSSRTTISKISCDVKSQNVFFCRSTERPTAFWPGSRTTWSKTAAPVSRLAATTRLPTTMMMCHWVSAMASIWSADALRLPLLLPSAAVSCDLGMSFDSAKIFLPSSGAAGLTRSVPWNTPCDDSQAKARSGAGSS</sequence>
<evidence type="ECO:0000313" key="2">
    <source>
        <dbReference type="EMBL" id="KAL1839933.1"/>
    </source>
</evidence>
<reference evidence="2 3" key="1">
    <citation type="journal article" date="2024" name="Commun. Biol.">
        <title>Comparative genomic analysis of thermophilic fungi reveals convergent evolutionary adaptations and gene losses.</title>
        <authorList>
            <person name="Steindorff A.S."/>
            <person name="Aguilar-Pontes M.V."/>
            <person name="Robinson A.J."/>
            <person name="Andreopoulos B."/>
            <person name="LaButti K."/>
            <person name="Kuo A."/>
            <person name="Mondo S."/>
            <person name="Riley R."/>
            <person name="Otillar R."/>
            <person name="Haridas S."/>
            <person name="Lipzen A."/>
            <person name="Grimwood J."/>
            <person name="Schmutz J."/>
            <person name="Clum A."/>
            <person name="Reid I.D."/>
            <person name="Moisan M.C."/>
            <person name="Butler G."/>
            <person name="Nguyen T.T.M."/>
            <person name="Dewar K."/>
            <person name="Conant G."/>
            <person name="Drula E."/>
            <person name="Henrissat B."/>
            <person name="Hansel C."/>
            <person name="Singer S."/>
            <person name="Hutchinson M.I."/>
            <person name="de Vries R.P."/>
            <person name="Natvig D.O."/>
            <person name="Powell A.J."/>
            <person name="Tsang A."/>
            <person name="Grigoriev I.V."/>
        </authorList>
    </citation>
    <scope>NUCLEOTIDE SEQUENCE [LARGE SCALE GENOMIC DNA]</scope>
    <source>
        <strain evidence="2 3">ATCC 24622</strain>
    </source>
</reference>
<organism evidence="2 3">
    <name type="scientific">Phialemonium thermophilum</name>
    <dbReference type="NCBI Taxonomy" id="223376"/>
    <lineage>
        <taxon>Eukaryota</taxon>
        <taxon>Fungi</taxon>
        <taxon>Dikarya</taxon>
        <taxon>Ascomycota</taxon>
        <taxon>Pezizomycotina</taxon>
        <taxon>Sordariomycetes</taxon>
        <taxon>Sordariomycetidae</taxon>
        <taxon>Cephalothecales</taxon>
        <taxon>Cephalothecaceae</taxon>
        <taxon>Phialemonium</taxon>
    </lineage>
</organism>
<feature type="region of interest" description="Disordered" evidence="1">
    <location>
        <begin position="179"/>
        <end position="200"/>
    </location>
</feature>
<proteinExistence type="predicted"/>
<dbReference type="Proteomes" id="UP001586593">
    <property type="component" value="Unassembled WGS sequence"/>
</dbReference>
<accession>A0ABR3VDI3</accession>
<evidence type="ECO:0000256" key="1">
    <source>
        <dbReference type="SAM" id="MobiDB-lite"/>
    </source>
</evidence>
<comment type="caution">
    <text evidence="2">The sequence shown here is derived from an EMBL/GenBank/DDBJ whole genome shotgun (WGS) entry which is preliminary data.</text>
</comment>
<keyword evidence="3" id="KW-1185">Reference proteome</keyword>
<protein>
    <submittedName>
        <fullName evidence="2">Uncharacterized protein</fullName>
    </submittedName>
</protein>